<feature type="transmembrane region" description="Helical" evidence="12">
    <location>
        <begin position="601"/>
        <end position="627"/>
    </location>
</feature>
<comment type="caution">
    <text evidence="15">The sequence shown here is derived from an EMBL/GenBank/DDBJ whole genome shotgun (WGS) entry which is preliminary data.</text>
</comment>
<dbReference type="Pfam" id="PF01094">
    <property type="entry name" value="ANF_receptor"/>
    <property type="match status" value="1"/>
</dbReference>
<comment type="similarity">
    <text evidence="2">Belongs to the G-protein coupled receptor 3 family.</text>
</comment>
<dbReference type="PROSITE" id="PS50259">
    <property type="entry name" value="G_PROTEIN_RECEP_F3_4"/>
    <property type="match status" value="1"/>
</dbReference>
<evidence type="ECO:0000256" key="3">
    <source>
        <dbReference type="ARBA" id="ARBA00022475"/>
    </source>
</evidence>
<keyword evidence="16" id="KW-1185">Reference proteome</keyword>
<feature type="signal peptide" evidence="13">
    <location>
        <begin position="1"/>
        <end position="24"/>
    </location>
</feature>
<evidence type="ECO:0000313" key="16">
    <source>
        <dbReference type="Proteomes" id="UP000440578"/>
    </source>
</evidence>
<keyword evidence="13" id="KW-0732">Signal</keyword>
<keyword evidence="8 15" id="KW-0675">Receptor</keyword>
<dbReference type="SUPFAM" id="SSF53822">
    <property type="entry name" value="Periplasmic binding protein-like I"/>
    <property type="match status" value="1"/>
</dbReference>
<sequence length="918" mass="101436">MELTGLTVELVLSWLVAELALAAALQPDHGVNQRPPFWGSHTVYGNYSGDILLGALFPVHQMGPSDADCGRIQASGSGLLAMLFTLDTINNSPQMLNGVRLGAVVLDSCDSDSVALQRSMEFVKGFFSRANRHHRVDFVCGDGQPPAYRNNSYDRMVGVIGGQSSAVSIQVANLLRNFEVPQISYLSTSTTLNGPKYSYFFRTVPSDVNQAAAILEILKVFGWTHASVVYSNSDYGNRGFQKLEELASSYGICFSSPLRLDQERQDYDDVIESLVNKTNARAVVVFADKMATGSLMHAAKARNNTAGLVWIGSDAWSSRETVVNGVEDVIEGTISVQPLVQRLSGFDAHMDSLDPRSATSLERNPWLAEFWEETFGCRLSAEPADGDRRPECDPDVRLSIGGGYRQQTYLHFVRDATWAFATALDDMHRDLCGGRPGLCHQMGHIEGRDLRRYLSNVVFKDQNSQSFRFMNGSGEGPPRYSILNFQRDDLTGRYSWKTVGQYSLKEDGKANLELRRNETRFKARSNYTFPLSSCSAPCQINQVKVKKENDLCCWTCRTCGHYQRVVDEYDCQECPPGSLPSPSKRDCVMVPLQHVDYSSPWALAAITFAVFGIVITVLCGLIFAAHGSTPVIKASGRELSYLLLLGDLLSFSLTFVIVARPSELSCGLTRFFLGLCYTVCYAAIVTKTNRISRIFTGRPRKPRTRYTSPRSQLVITALITSLEVLVNAAWLLYRPPLTLVVTPTREQRVLICDGLDDSSYLIGLIYPLILIGFCTVYAVKTRKCPGGFNEARYIVFTNYTTCVLWLAFVPLYIAASDHALRTVTLAMSLSLSGLVQLACLFFPKMYVVLWKPEKNTRDAVMAHRNTTFVTMACHAAPVVLINGSGGTRGRRQAPLCCHRHPASSCGSDGPALAPTGTY</sequence>
<feature type="domain" description="G-protein coupled receptors family 3 profile" evidence="14">
    <location>
        <begin position="601"/>
        <end position="864"/>
    </location>
</feature>
<dbReference type="InterPro" id="IPR001828">
    <property type="entry name" value="ANF_lig-bd_rcpt"/>
</dbReference>
<evidence type="ECO:0000256" key="2">
    <source>
        <dbReference type="ARBA" id="ARBA00007242"/>
    </source>
</evidence>
<keyword evidence="10" id="KW-0807">Transducer</keyword>
<accession>A0A6A4VK55</accession>
<dbReference type="AlphaFoldDB" id="A0A6A4VK55"/>
<evidence type="ECO:0000259" key="14">
    <source>
        <dbReference type="PROSITE" id="PS50259"/>
    </source>
</evidence>
<dbReference type="Pfam" id="PF00003">
    <property type="entry name" value="7tm_3"/>
    <property type="match status" value="1"/>
</dbReference>
<dbReference type="PRINTS" id="PR00248">
    <property type="entry name" value="GPCRMGR"/>
</dbReference>
<feature type="transmembrane region" description="Helical" evidence="12">
    <location>
        <begin position="791"/>
        <end position="813"/>
    </location>
</feature>
<feature type="transmembrane region" description="Helical" evidence="12">
    <location>
        <begin position="819"/>
        <end position="842"/>
    </location>
</feature>
<organism evidence="15 16">
    <name type="scientific">Amphibalanus amphitrite</name>
    <name type="common">Striped barnacle</name>
    <name type="synonym">Balanus amphitrite</name>
    <dbReference type="NCBI Taxonomy" id="1232801"/>
    <lineage>
        <taxon>Eukaryota</taxon>
        <taxon>Metazoa</taxon>
        <taxon>Ecdysozoa</taxon>
        <taxon>Arthropoda</taxon>
        <taxon>Crustacea</taxon>
        <taxon>Multicrustacea</taxon>
        <taxon>Cirripedia</taxon>
        <taxon>Thoracica</taxon>
        <taxon>Thoracicalcarea</taxon>
        <taxon>Balanomorpha</taxon>
        <taxon>Balanoidea</taxon>
        <taxon>Balanidae</taxon>
        <taxon>Amphibalaninae</taxon>
        <taxon>Amphibalanus</taxon>
    </lineage>
</organism>
<name>A0A6A4VK55_AMPAM</name>
<evidence type="ECO:0000256" key="11">
    <source>
        <dbReference type="ARBA" id="ARBA00054813"/>
    </source>
</evidence>
<dbReference type="InterPro" id="IPR000337">
    <property type="entry name" value="GPCR_3"/>
</dbReference>
<comment type="function">
    <text evidence="11">G-protein coupled receptor for glutamate. Ligand binding causes a conformation change that triggers signaling via guanine nucleotide-binding proteins (G proteins) and modulates the activity of down-stream effectors.</text>
</comment>
<reference evidence="15 16" key="1">
    <citation type="submission" date="2019-07" db="EMBL/GenBank/DDBJ databases">
        <title>Draft genome assembly of a fouling barnacle, Amphibalanus amphitrite (Darwin, 1854): The first reference genome for Thecostraca.</title>
        <authorList>
            <person name="Kim W."/>
        </authorList>
    </citation>
    <scope>NUCLEOTIDE SEQUENCE [LARGE SCALE GENOMIC DNA]</scope>
    <source>
        <strain evidence="15">SNU_AA5</strain>
        <tissue evidence="15">Soma without cirri and trophi</tissue>
    </source>
</reference>
<dbReference type="Proteomes" id="UP000440578">
    <property type="component" value="Unassembled WGS sequence"/>
</dbReference>
<evidence type="ECO:0000256" key="9">
    <source>
        <dbReference type="ARBA" id="ARBA00023180"/>
    </source>
</evidence>
<dbReference type="GO" id="GO:0004930">
    <property type="term" value="F:G protein-coupled receptor activity"/>
    <property type="evidence" value="ECO:0007669"/>
    <property type="project" value="UniProtKB-KW"/>
</dbReference>
<keyword evidence="7 12" id="KW-0472">Membrane</keyword>
<evidence type="ECO:0000256" key="7">
    <source>
        <dbReference type="ARBA" id="ARBA00023136"/>
    </source>
</evidence>
<dbReference type="CDD" id="cd06362">
    <property type="entry name" value="PBP1_mGluR"/>
    <property type="match status" value="1"/>
</dbReference>
<evidence type="ECO:0000313" key="15">
    <source>
        <dbReference type="EMBL" id="KAF0294435.1"/>
    </source>
</evidence>
<dbReference type="InterPro" id="IPR038550">
    <property type="entry name" value="GPCR_3_9-Cys_sf"/>
</dbReference>
<dbReference type="FunFam" id="2.10.50.30:FF:000001">
    <property type="entry name" value="metabotropic glutamate receptor 1"/>
    <property type="match status" value="1"/>
</dbReference>
<evidence type="ECO:0000256" key="5">
    <source>
        <dbReference type="ARBA" id="ARBA00022989"/>
    </source>
</evidence>
<protein>
    <submittedName>
        <fullName evidence="15">Metabotropic glutamate receptor</fullName>
    </submittedName>
</protein>
<evidence type="ECO:0000256" key="13">
    <source>
        <dbReference type="SAM" id="SignalP"/>
    </source>
</evidence>
<keyword evidence="4 12" id="KW-0812">Transmembrane</keyword>
<keyword evidence="9" id="KW-0325">Glycoprotein</keyword>
<dbReference type="InterPro" id="IPR000162">
    <property type="entry name" value="GPCR_3_mtglu_rcpt"/>
</dbReference>
<evidence type="ECO:0000256" key="4">
    <source>
        <dbReference type="ARBA" id="ARBA00022692"/>
    </source>
</evidence>
<dbReference type="OrthoDB" id="425344at2759"/>
<dbReference type="InterPro" id="IPR050726">
    <property type="entry name" value="mGluR"/>
</dbReference>
<dbReference type="InterPro" id="IPR028082">
    <property type="entry name" value="Peripla_BP_I"/>
</dbReference>
<feature type="transmembrane region" description="Helical" evidence="12">
    <location>
        <begin position="671"/>
        <end position="692"/>
    </location>
</feature>
<evidence type="ECO:0000256" key="1">
    <source>
        <dbReference type="ARBA" id="ARBA00004651"/>
    </source>
</evidence>
<dbReference type="PANTHER" id="PTHR24060">
    <property type="entry name" value="METABOTROPIC GLUTAMATE RECEPTOR"/>
    <property type="match status" value="1"/>
</dbReference>
<keyword evidence="6" id="KW-0297">G-protein coupled receptor</keyword>
<proteinExistence type="inferred from homology"/>
<evidence type="ECO:0000256" key="6">
    <source>
        <dbReference type="ARBA" id="ARBA00023040"/>
    </source>
</evidence>
<evidence type="ECO:0000256" key="10">
    <source>
        <dbReference type="ARBA" id="ARBA00023224"/>
    </source>
</evidence>
<evidence type="ECO:0000256" key="12">
    <source>
        <dbReference type="SAM" id="Phobius"/>
    </source>
</evidence>
<feature type="chain" id="PRO_5025614902" evidence="13">
    <location>
        <begin position="25"/>
        <end position="918"/>
    </location>
</feature>
<gene>
    <name evidence="15" type="primary">mGluR_0</name>
    <name evidence="15" type="ORF">FJT64_007906</name>
</gene>
<comment type="subcellular location">
    <subcellularLocation>
        <location evidence="1">Cell membrane</location>
        <topology evidence="1">Multi-pass membrane protein</topology>
    </subcellularLocation>
</comment>
<feature type="transmembrane region" description="Helical" evidence="12">
    <location>
        <begin position="713"/>
        <end position="733"/>
    </location>
</feature>
<dbReference type="Gene3D" id="2.10.50.30">
    <property type="entry name" value="GPCR, family 3, nine cysteines domain"/>
    <property type="match status" value="1"/>
</dbReference>
<dbReference type="CDD" id="cd15045">
    <property type="entry name" value="7tmC_mGluRs"/>
    <property type="match status" value="1"/>
</dbReference>
<keyword evidence="5 12" id="KW-1133">Transmembrane helix</keyword>
<feature type="transmembrane region" description="Helical" evidence="12">
    <location>
        <begin position="639"/>
        <end position="659"/>
    </location>
</feature>
<evidence type="ECO:0000256" key="8">
    <source>
        <dbReference type="ARBA" id="ARBA00023170"/>
    </source>
</evidence>
<dbReference type="EMBL" id="VIIS01001688">
    <property type="protein sequence ID" value="KAF0294435.1"/>
    <property type="molecule type" value="Genomic_DNA"/>
</dbReference>
<keyword evidence="3" id="KW-1003">Cell membrane</keyword>
<feature type="transmembrane region" description="Helical" evidence="12">
    <location>
        <begin position="760"/>
        <end position="779"/>
    </location>
</feature>
<dbReference type="Gene3D" id="3.40.50.2300">
    <property type="match status" value="2"/>
</dbReference>
<dbReference type="PRINTS" id="PR00593">
    <property type="entry name" value="MTABOTROPICR"/>
</dbReference>
<dbReference type="InterPro" id="IPR017978">
    <property type="entry name" value="GPCR_3_C"/>
</dbReference>
<dbReference type="GO" id="GO:0005886">
    <property type="term" value="C:plasma membrane"/>
    <property type="evidence" value="ECO:0007669"/>
    <property type="project" value="UniProtKB-SubCell"/>
</dbReference>
<dbReference type="FunFam" id="3.40.50.2300:FF:000145">
    <property type="entry name" value="Glutamate receptor, metabotropic"/>
    <property type="match status" value="1"/>
</dbReference>